<keyword evidence="1" id="KW-0808">Transferase</keyword>
<evidence type="ECO:0000256" key="1">
    <source>
        <dbReference type="ARBA" id="ARBA00022679"/>
    </source>
</evidence>
<dbReference type="AlphaFoldDB" id="A0A7L3M0P5"/>
<evidence type="ECO:0000256" key="7">
    <source>
        <dbReference type="ARBA" id="ARBA00022918"/>
    </source>
</evidence>
<protein>
    <submittedName>
        <fullName evidence="10">POK7 protein</fullName>
    </submittedName>
</protein>
<proteinExistence type="predicted"/>
<evidence type="ECO:0000256" key="4">
    <source>
        <dbReference type="ARBA" id="ARBA00022759"/>
    </source>
</evidence>
<evidence type="ECO:0000256" key="6">
    <source>
        <dbReference type="ARBA" id="ARBA00022833"/>
    </source>
</evidence>
<keyword evidence="3" id="KW-0540">Nuclease</keyword>
<evidence type="ECO:0000256" key="3">
    <source>
        <dbReference type="ARBA" id="ARBA00022722"/>
    </source>
</evidence>
<keyword evidence="4" id="KW-0255">Endonuclease</keyword>
<dbReference type="EMBL" id="VZUA01000175">
    <property type="protein sequence ID" value="NXU60139.1"/>
    <property type="molecule type" value="Genomic_DNA"/>
</dbReference>
<evidence type="ECO:0000259" key="9">
    <source>
        <dbReference type="PROSITE" id="PS50994"/>
    </source>
</evidence>
<dbReference type="InterPro" id="IPR036397">
    <property type="entry name" value="RNaseH_sf"/>
</dbReference>
<dbReference type="GO" id="GO:0015074">
    <property type="term" value="P:DNA integration"/>
    <property type="evidence" value="ECO:0007669"/>
    <property type="project" value="InterPro"/>
</dbReference>
<dbReference type="Gene3D" id="3.30.420.10">
    <property type="entry name" value="Ribonuclease H-like superfamily/Ribonuclease H"/>
    <property type="match status" value="1"/>
</dbReference>
<comment type="caution">
    <text evidence="10">The sequence shown here is derived from an EMBL/GenBank/DDBJ whole genome shotgun (WGS) entry which is preliminary data.</text>
</comment>
<evidence type="ECO:0000256" key="8">
    <source>
        <dbReference type="ARBA" id="ARBA00023268"/>
    </source>
</evidence>
<keyword evidence="7" id="KW-0695">RNA-directed DNA polymerase</keyword>
<keyword evidence="8" id="KW-0511">Multifunctional enzyme</keyword>
<feature type="domain" description="Integrase catalytic" evidence="9">
    <location>
        <begin position="1"/>
        <end position="64"/>
    </location>
</feature>
<name>A0A7L3M0P5_9PASS</name>
<dbReference type="GO" id="GO:0004519">
    <property type="term" value="F:endonuclease activity"/>
    <property type="evidence" value="ECO:0007669"/>
    <property type="project" value="UniProtKB-KW"/>
</dbReference>
<dbReference type="InterPro" id="IPR012337">
    <property type="entry name" value="RNaseH-like_sf"/>
</dbReference>
<evidence type="ECO:0000313" key="11">
    <source>
        <dbReference type="Proteomes" id="UP000558460"/>
    </source>
</evidence>
<dbReference type="InterPro" id="IPR001584">
    <property type="entry name" value="Integrase_cat-core"/>
</dbReference>
<feature type="non-terminal residue" evidence="10">
    <location>
        <position position="1"/>
    </location>
</feature>
<evidence type="ECO:0000256" key="2">
    <source>
        <dbReference type="ARBA" id="ARBA00022695"/>
    </source>
</evidence>
<dbReference type="Pfam" id="PF00665">
    <property type="entry name" value="rve"/>
    <property type="match status" value="1"/>
</dbReference>
<feature type="non-terminal residue" evidence="10">
    <location>
        <position position="64"/>
    </location>
</feature>
<keyword evidence="2" id="KW-0548">Nucleotidyltransferase</keyword>
<sequence length="64" mass="6791">KTLAGTLPAAFATLGIPQQIKTDNGPAYTSRRIADFFSLWGITHKRGIPHSPSGQSIIECAHGS</sequence>
<keyword evidence="5" id="KW-0378">Hydrolase</keyword>
<evidence type="ECO:0000256" key="5">
    <source>
        <dbReference type="ARBA" id="ARBA00022801"/>
    </source>
</evidence>
<keyword evidence="11" id="KW-1185">Reference proteome</keyword>
<dbReference type="GO" id="GO:0016787">
    <property type="term" value="F:hydrolase activity"/>
    <property type="evidence" value="ECO:0007669"/>
    <property type="project" value="UniProtKB-KW"/>
</dbReference>
<keyword evidence="6" id="KW-0862">Zinc</keyword>
<gene>
    <name evidence="10" type="primary">Ervk7_0</name>
    <name evidence="10" type="ORF">HORVUL_R11039</name>
</gene>
<reference evidence="10 11" key="1">
    <citation type="submission" date="2019-09" db="EMBL/GenBank/DDBJ databases">
        <title>Bird 10,000 Genomes (B10K) Project - Family phase.</title>
        <authorList>
            <person name="Zhang G."/>
        </authorList>
    </citation>
    <scope>NUCLEOTIDE SEQUENCE [LARGE SCALE GENOMIC DNA]</scope>
    <source>
        <strain evidence="10">B10K-DU-029-69</strain>
        <tissue evidence="10">Muscle</tissue>
    </source>
</reference>
<evidence type="ECO:0000313" key="10">
    <source>
        <dbReference type="EMBL" id="NXU60139.1"/>
    </source>
</evidence>
<accession>A0A7L3M0P5</accession>
<dbReference type="PANTHER" id="PTHR41694:SF4">
    <property type="entry name" value="ENDOGENOUS RETROVIRUS GROUP K MEMBER 10 POL PROTEIN-RELATED"/>
    <property type="match status" value="1"/>
</dbReference>
<dbReference type="OrthoDB" id="9386368at2759"/>
<organism evidence="10 11">
    <name type="scientific">Horornis vulcanius</name>
    <dbReference type="NCBI Taxonomy" id="2585811"/>
    <lineage>
        <taxon>Eukaryota</taxon>
        <taxon>Metazoa</taxon>
        <taxon>Chordata</taxon>
        <taxon>Craniata</taxon>
        <taxon>Vertebrata</taxon>
        <taxon>Euteleostomi</taxon>
        <taxon>Archelosauria</taxon>
        <taxon>Archosauria</taxon>
        <taxon>Dinosauria</taxon>
        <taxon>Saurischia</taxon>
        <taxon>Theropoda</taxon>
        <taxon>Coelurosauria</taxon>
        <taxon>Aves</taxon>
        <taxon>Neognathae</taxon>
        <taxon>Neoaves</taxon>
        <taxon>Telluraves</taxon>
        <taxon>Australaves</taxon>
        <taxon>Passeriformes</taxon>
        <taxon>Sylvioidea</taxon>
        <taxon>Scotocercidae</taxon>
        <taxon>Horornis</taxon>
    </lineage>
</organism>
<dbReference type="GO" id="GO:0003964">
    <property type="term" value="F:RNA-directed DNA polymerase activity"/>
    <property type="evidence" value="ECO:0007669"/>
    <property type="project" value="UniProtKB-KW"/>
</dbReference>
<dbReference type="PANTHER" id="PTHR41694">
    <property type="entry name" value="ENDOGENOUS RETROVIRUS GROUP K MEMBER POL PROTEIN"/>
    <property type="match status" value="1"/>
</dbReference>
<dbReference type="GO" id="GO:0035613">
    <property type="term" value="F:RNA stem-loop binding"/>
    <property type="evidence" value="ECO:0007669"/>
    <property type="project" value="TreeGrafter"/>
</dbReference>
<dbReference type="SUPFAM" id="SSF53098">
    <property type="entry name" value="Ribonuclease H-like"/>
    <property type="match status" value="1"/>
</dbReference>
<dbReference type="Proteomes" id="UP000558460">
    <property type="component" value="Unassembled WGS sequence"/>
</dbReference>
<dbReference type="PROSITE" id="PS50994">
    <property type="entry name" value="INTEGRASE"/>
    <property type="match status" value="1"/>
</dbReference>